<evidence type="ECO:0008006" key="3">
    <source>
        <dbReference type="Google" id="ProtNLM"/>
    </source>
</evidence>
<accession>X1H4B8</accession>
<dbReference type="AlphaFoldDB" id="X1H4B8"/>
<evidence type="ECO:0000313" key="2">
    <source>
        <dbReference type="EMBL" id="GAI70997.1"/>
    </source>
</evidence>
<sequence length="90" mass="9890">MLTVTEEAKQILKEKLLANTDDPELVLRLKGEPGGQLGLVLDREAPGDYVVEQEEARVLLIGKELADVVDELTLGTEDAPEGPKLVIRRE</sequence>
<dbReference type="Gene3D" id="2.60.300.12">
    <property type="entry name" value="HesB-like domain"/>
    <property type="match status" value="1"/>
</dbReference>
<dbReference type="InterPro" id="IPR035903">
    <property type="entry name" value="HesB-like_dom_sf"/>
</dbReference>
<dbReference type="SUPFAM" id="SSF89360">
    <property type="entry name" value="HesB-like domain"/>
    <property type="match status" value="1"/>
</dbReference>
<protein>
    <recommendedName>
        <fullName evidence="3">FeS cluster biogenesis domain-containing protein</fullName>
    </recommendedName>
</protein>
<evidence type="ECO:0000313" key="1">
    <source>
        <dbReference type="EMBL" id="GAH64262.1"/>
    </source>
</evidence>
<proteinExistence type="predicted"/>
<reference evidence="1" key="1">
    <citation type="journal article" date="2014" name="Front. Microbiol.">
        <title>High frequency of phylogenetically diverse reductive dehalogenase-homologous genes in deep subseafloor sedimentary metagenomes.</title>
        <authorList>
            <person name="Kawai M."/>
            <person name="Futagami T."/>
            <person name="Toyoda A."/>
            <person name="Takaki Y."/>
            <person name="Nishi S."/>
            <person name="Hori S."/>
            <person name="Arai W."/>
            <person name="Tsubouchi T."/>
            <person name="Morono Y."/>
            <person name="Uchiyama I."/>
            <person name="Ito T."/>
            <person name="Fujiyama A."/>
            <person name="Inagaki F."/>
            <person name="Takami H."/>
        </authorList>
    </citation>
    <scope>NUCLEOTIDE SEQUENCE</scope>
    <source>
        <strain evidence="1">Expedition CK06-06</strain>
    </source>
</reference>
<name>X1H4B8_9ZZZZ</name>
<dbReference type="EMBL" id="BARU01031841">
    <property type="protein sequence ID" value="GAH64262.1"/>
    <property type="molecule type" value="Genomic_DNA"/>
</dbReference>
<dbReference type="EMBL" id="BARW01000925">
    <property type="protein sequence ID" value="GAI70997.1"/>
    <property type="molecule type" value="Genomic_DNA"/>
</dbReference>
<gene>
    <name evidence="1" type="ORF">S03H2_50306</name>
    <name evidence="2" type="ORF">S12H4_03338</name>
</gene>
<organism evidence="1">
    <name type="scientific">marine sediment metagenome</name>
    <dbReference type="NCBI Taxonomy" id="412755"/>
    <lineage>
        <taxon>unclassified sequences</taxon>
        <taxon>metagenomes</taxon>
        <taxon>ecological metagenomes</taxon>
    </lineage>
</organism>
<comment type="caution">
    <text evidence="1">The sequence shown here is derived from an EMBL/GenBank/DDBJ whole genome shotgun (WGS) entry which is preliminary data.</text>
</comment>